<feature type="region of interest" description="Disordered" evidence="7">
    <location>
        <begin position="842"/>
        <end position="873"/>
    </location>
</feature>
<protein>
    <recommendedName>
        <fullName evidence="11">Myosin motor domain-containing protein</fullName>
    </recommendedName>
</protein>
<keyword evidence="4 6" id="KW-0505">Motor protein</keyword>
<dbReference type="Pfam" id="PF00063">
    <property type="entry name" value="Myosin_head"/>
    <property type="match status" value="1"/>
</dbReference>
<feature type="domain" description="Myosin motor" evidence="9">
    <location>
        <begin position="1"/>
        <end position="682"/>
    </location>
</feature>
<feature type="region of interest" description="Actin-binding" evidence="6">
    <location>
        <begin position="562"/>
        <end position="584"/>
    </location>
</feature>
<dbReference type="GO" id="GO:0000146">
    <property type="term" value="F:microfilament motor activity"/>
    <property type="evidence" value="ECO:0007669"/>
    <property type="project" value="TreeGrafter"/>
</dbReference>
<feature type="binding site" evidence="6">
    <location>
        <begin position="94"/>
        <end position="101"/>
    </location>
    <ligand>
        <name>ATP</name>
        <dbReference type="ChEBI" id="CHEBI:30616"/>
    </ligand>
</feature>
<keyword evidence="5 6" id="KW-0009">Actin-binding</keyword>
<evidence type="ECO:0000256" key="3">
    <source>
        <dbReference type="ARBA" id="ARBA00023123"/>
    </source>
</evidence>
<dbReference type="Gene3D" id="1.20.58.530">
    <property type="match status" value="1"/>
</dbReference>
<dbReference type="SUPFAM" id="SSF51045">
    <property type="entry name" value="WW domain"/>
    <property type="match status" value="1"/>
</dbReference>
<dbReference type="Pfam" id="PF01167">
    <property type="entry name" value="Tub"/>
    <property type="match status" value="1"/>
</dbReference>
<dbReference type="Gene3D" id="3.40.850.10">
    <property type="entry name" value="Kinesin motor domain"/>
    <property type="match status" value="1"/>
</dbReference>
<feature type="compositionally biased region" description="Basic and acidic residues" evidence="7">
    <location>
        <begin position="913"/>
        <end position="924"/>
    </location>
</feature>
<dbReference type="InterPro" id="IPR000007">
    <property type="entry name" value="Tubby_C"/>
</dbReference>
<dbReference type="InterPro" id="IPR036020">
    <property type="entry name" value="WW_dom_sf"/>
</dbReference>
<dbReference type="InterPro" id="IPR036961">
    <property type="entry name" value="Kinesin_motor_dom_sf"/>
</dbReference>
<dbReference type="Gene3D" id="1.20.120.720">
    <property type="entry name" value="Myosin VI head, motor domain, U50 subdomain"/>
    <property type="match status" value="1"/>
</dbReference>
<dbReference type="GO" id="GO:0016020">
    <property type="term" value="C:membrane"/>
    <property type="evidence" value="ECO:0007669"/>
    <property type="project" value="TreeGrafter"/>
</dbReference>
<reference evidence="10" key="1">
    <citation type="submission" date="2021-01" db="EMBL/GenBank/DDBJ databases">
        <authorList>
            <person name="Corre E."/>
            <person name="Pelletier E."/>
            <person name="Niang G."/>
            <person name="Scheremetjew M."/>
            <person name="Finn R."/>
            <person name="Kale V."/>
            <person name="Holt S."/>
            <person name="Cochrane G."/>
            <person name="Meng A."/>
            <person name="Brown T."/>
            <person name="Cohen L."/>
        </authorList>
    </citation>
    <scope>NUCLEOTIDE SEQUENCE</scope>
    <source>
        <strain evidence="10">CCMP1374</strain>
    </source>
</reference>
<dbReference type="Gene3D" id="1.20.5.4820">
    <property type="match status" value="1"/>
</dbReference>
<feature type="region of interest" description="Disordered" evidence="7">
    <location>
        <begin position="1045"/>
        <end position="1088"/>
    </location>
</feature>
<dbReference type="GO" id="GO:0007015">
    <property type="term" value="P:actin filament organization"/>
    <property type="evidence" value="ECO:0007669"/>
    <property type="project" value="TreeGrafter"/>
</dbReference>
<dbReference type="Gene3D" id="1.10.10.820">
    <property type="match status" value="1"/>
</dbReference>
<comment type="similarity">
    <text evidence="6">Belongs to the TRAFAC class myosin-kinesin ATPase superfamily. Myosin family.</text>
</comment>
<dbReference type="GO" id="GO:0016459">
    <property type="term" value="C:myosin complex"/>
    <property type="evidence" value="ECO:0007669"/>
    <property type="project" value="UniProtKB-KW"/>
</dbReference>
<dbReference type="PROSITE" id="PS50096">
    <property type="entry name" value="IQ"/>
    <property type="match status" value="1"/>
</dbReference>
<evidence type="ECO:0000259" key="9">
    <source>
        <dbReference type="PROSITE" id="PS51456"/>
    </source>
</evidence>
<dbReference type="PROSITE" id="PS50020">
    <property type="entry name" value="WW_DOMAIN_2"/>
    <property type="match status" value="1"/>
</dbReference>
<name>A0A7S0HLT6_9EUKA</name>
<evidence type="ECO:0000313" key="10">
    <source>
        <dbReference type="EMBL" id="CAD8484376.1"/>
    </source>
</evidence>
<keyword evidence="3 6" id="KW-0518">Myosin</keyword>
<feature type="region of interest" description="Disordered" evidence="7">
    <location>
        <begin position="913"/>
        <end position="932"/>
    </location>
</feature>
<dbReference type="InterPro" id="IPR027417">
    <property type="entry name" value="P-loop_NTPase"/>
</dbReference>
<dbReference type="PANTHER" id="PTHR13140:SF706">
    <property type="entry name" value="DILUTE CLASS UNCONVENTIONAL MYOSIN, ISOFORM C"/>
    <property type="match status" value="1"/>
</dbReference>
<evidence type="ECO:0000256" key="2">
    <source>
        <dbReference type="ARBA" id="ARBA00022840"/>
    </source>
</evidence>
<dbReference type="InterPro" id="IPR001609">
    <property type="entry name" value="Myosin_head_motor_dom-like"/>
</dbReference>
<dbReference type="GO" id="GO:0005524">
    <property type="term" value="F:ATP binding"/>
    <property type="evidence" value="ECO:0007669"/>
    <property type="project" value="UniProtKB-UniRule"/>
</dbReference>
<dbReference type="GO" id="GO:0051015">
    <property type="term" value="F:actin filament binding"/>
    <property type="evidence" value="ECO:0007669"/>
    <property type="project" value="TreeGrafter"/>
</dbReference>
<feature type="domain" description="WW" evidence="8">
    <location>
        <begin position="990"/>
        <end position="1023"/>
    </location>
</feature>
<dbReference type="PROSITE" id="PS51456">
    <property type="entry name" value="MYOSIN_MOTOR"/>
    <property type="match status" value="1"/>
</dbReference>
<dbReference type="EMBL" id="HBEP01014792">
    <property type="protein sequence ID" value="CAD8484376.1"/>
    <property type="molecule type" value="Transcribed_RNA"/>
</dbReference>
<dbReference type="SMART" id="SM00242">
    <property type="entry name" value="MYSc"/>
    <property type="match status" value="1"/>
</dbReference>
<evidence type="ECO:0000256" key="6">
    <source>
        <dbReference type="PROSITE-ProRule" id="PRU00782"/>
    </source>
</evidence>
<evidence type="ECO:0008006" key="11">
    <source>
        <dbReference type="Google" id="ProtNLM"/>
    </source>
</evidence>
<dbReference type="PANTHER" id="PTHR13140">
    <property type="entry name" value="MYOSIN"/>
    <property type="match status" value="1"/>
</dbReference>
<dbReference type="GO" id="GO:0005737">
    <property type="term" value="C:cytoplasm"/>
    <property type="evidence" value="ECO:0007669"/>
    <property type="project" value="TreeGrafter"/>
</dbReference>
<keyword evidence="1 6" id="KW-0547">Nucleotide-binding</keyword>
<proteinExistence type="inferred from homology"/>
<dbReference type="CDD" id="cd00201">
    <property type="entry name" value="WW"/>
    <property type="match status" value="1"/>
</dbReference>
<evidence type="ECO:0000256" key="1">
    <source>
        <dbReference type="ARBA" id="ARBA00022741"/>
    </source>
</evidence>
<dbReference type="InterPro" id="IPR001202">
    <property type="entry name" value="WW_dom"/>
</dbReference>
<dbReference type="InterPro" id="IPR025659">
    <property type="entry name" value="Tubby-like_C"/>
</dbReference>
<dbReference type="SUPFAM" id="SSF52540">
    <property type="entry name" value="P-loop containing nucleoside triphosphate hydrolases"/>
    <property type="match status" value="1"/>
</dbReference>
<dbReference type="PRINTS" id="PR00193">
    <property type="entry name" value="MYOSINHEAVY"/>
</dbReference>
<keyword evidence="2 6" id="KW-0067">ATP-binding</keyword>
<dbReference type="Gene3D" id="3.30.1470.10">
    <property type="entry name" value="Photosystem I PsaD, reaction center subunit II"/>
    <property type="match status" value="1"/>
</dbReference>
<dbReference type="Pfam" id="PF00397">
    <property type="entry name" value="WW"/>
    <property type="match status" value="1"/>
</dbReference>
<gene>
    <name evidence="10" type="ORF">PANT1444_LOCUS8416</name>
</gene>
<organism evidence="10">
    <name type="scientific">Phaeocystis antarctica</name>
    <dbReference type="NCBI Taxonomy" id="33657"/>
    <lineage>
        <taxon>Eukaryota</taxon>
        <taxon>Haptista</taxon>
        <taxon>Haptophyta</taxon>
        <taxon>Prymnesiophyceae</taxon>
        <taxon>Phaeocystales</taxon>
        <taxon>Phaeocystaceae</taxon>
        <taxon>Phaeocystis</taxon>
    </lineage>
</organism>
<dbReference type="CDD" id="cd00124">
    <property type="entry name" value="MYSc"/>
    <property type="match status" value="1"/>
</dbReference>
<evidence type="ECO:0000259" key="8">
    <source>
        <dbReference type="PROSITE" id="PS50020"/>
    </source>
</evidence>
<dbReference type="Gene3D" id="3.20.90.10">
    <property type="entry name" value="Tubby Protein, Chain A"/>
    <property type="match status" value="1"/>
</dbReference>
<evidence type="ECO:0000256" key="4">
    <source>
        <dbReference type="ARBA" id="ARBA00023175"/>
    </source>
</evidence>
<evidence type="ECO:0000256" key="5">
    <source>
        <dbReference type="ARBA" id="ARBA00023203"/>
    </source>
</evidence>
<sequence length="1358" mass="148676">MAEDLASLDSIDSTNVLKTLEARFNERSIYTKNGSVLIAINPYQEVPLYDQARLERYKSSMAIDKEAPHIFAVAGAAHRNMISSGMNQAIVISGESGAGKTETARFVLQYLRTVSNATDDLEKRIHGSQPITEAFGCAKTLRNDNSSRFGKFLMLNFNQSAKIQGAKMSTYLLEKSRITHVGEGERSYHIFYCLLKGHPGYPDQNLLKDLKLDKPSSCKYLSTGEVGEASERMNDKALFDEVVTSLNQQGISTNELKLYWQLLAGVLHLGNIEFDPKADNATPLASAGPALAASEHVLGLQSGLLVKALCKRKIKAGNEFVEQDMSTMQAVDGRDALSKAIYSRLFDRLIHQIDSALAMGMEETTDALRVIGVVDIFGFEVFKNNSLEQLCINFANEKLQALFTKCVFKETIAAYAAEGIQADEITFKDNKDLIEMFEQPKTGMWAVLNEECVVPKGTDKGFTEKLLDAHKKNAEVIATVKGKSAGEGFCIKHFAGDVTYSTGSWLNKNKDPLNGDLMVLMQFSENSVLKELFMAEAAPSGVGGKFKSNKFKGIITAFCTGLEQLYTVLDSSALHFVRCFKPNDAKKGGEWVDDVVTRQLHTSGVLDALRVARTGYPDRMPFEEFNGMYSFVGGMAKGSGDQKAKCADLCAKLKLTGKEFKLGREKIFLALGVKGNLNALRNQAMAGVAGKLQAAARGMNARGKVRVMREAREEKCEEMADACHGDDIELLRKAINAAKAIGVGKSKFDEPGKRAIAGAAERLAELEKLAAARKVAELALTKLVEGKILHTGTAAALDGEVATIKAAIAAARDIGVNAEAVAAGEGKLKRLLDEQTRRAEEEQRRKEEELRLAQLKESKAREAEEKRMEEERRKREAAAAAKVLADTAAAAGAKDAAAAAVVQAAKDAEKNAEMADKRKAADEVREAEEAEQRALEEEEQLRLKVLAELQTSGTVFRSAPEDVLEYAVYLGMQLDEDKELLWIADQALQAEDPEGWSQCESPNGDLYYVNQVTMQVLWQHPLDYQYQQTYLEEKKAIMAAGGGSAAAKGKEASPATPSGDLRGSKGGADAPAGTVAAPPSDGGKVSDDQLRGLLHSVLGSRHADLRSLLLEPACSSKLVRCYVVRHKSRMGGGHRFDFFMSLSPTNDMYCFTGKKQSVAKGCYYSISLDQEESKRSKAATTDSFIGKVRSDRKSMEYTLYDDGAAPETKEKGTLRRELLYVNFINSLRNRNPGAMEVIVPRVDPEGKPVMVRPAQVGQDGLAERHKNPAKVNDLVSLKNREPKWNPASNMYQLDFQGRATMASCKNIQLHAKDGPDNDICFLMGKVDDNKFNIDFKHPMSCLQAFAFALIVFDNSSGI</sequence>
<dbReference type="SUPFAM" id="SSF54518">
    <property type="entry name" value="Tubby C-terminal domain-like"/>
    <property type="match status" value="1"/>
</dbReference>
<evidence type="ECO:0000256" key="7">
    <source>
        <dbReference type="SAM" id="MobiDB-lite"/>
    </source>
</evidence>
<accession>A0A7S0HLT6</accession>